<dbReference type="PANTHER" id="PTHR30346:SF0">
    <property type="entry name" value="HCA OPERON TRANSCRIPTIONAL ACTIVATOR HCAR"/>
    <property type="match status" value="1"/>
</dbReference>
<evidence type="ECO:0000259" key="5">
    <source>
        <dbReference type="PROSITE" id="PS50931"/>
    </source>
</evidence>
<dbReference type="Gene3D" id="3.40.190.290">
    <property type="match status" value="1"/>
</dbReference>
<accession>A0ABW5FXX4</accession>
<dbReference type="PRINTS" id="PR00039">
    <property type="entry name" value="HTHLYSR"/>
</dbReference>
<evidence type="ECO:0000256" key="3">
    <source>
        <dbReference type="ARBA" id="ARBA00023125"/>
    </source>
</evidence>
<keyword evidence="4" id="KW-0804">Transcription</keyword>
<dbReference type="InterPro" id="IPR005119">
    <property type="entry name" value="LysR_subst-bd"/>
</dbReference>
<dbReference type="InterPro" id="IPR000847">
    <property type="entry name" value="LysR_HTH_N"/>
</dbReference>
<evidence type="ECO:0000256" key="4">
    <source>
        <dbReference type="ARBA" id="ARBA00023163"/>
    </source>
</evidence>
<keyword evidence="7" id="KW-1185">Reference proteome</keyword>
<dbReference type="SUPFAM" id="SSF46785">
    <property type="entry name" value="Winged helix' DNA-binding domain"/>
    <property type="match status" value="1"/>
</dbReference>
<reference evidence="7" key="1">
    <citation type="journal article" date="2019" name="Int. J. Syst. Evol. Microbiol.">
        <title>The Global Catalogue of Microorganisms (GCM) 10K type strain sequencing project: providing services to taxonomists for standard genome sequencing and annotation.</title>
        <authorList>
            <consortium name="The Broad Institute Genomics Platform"/>
            <consortium name="The Broad Institute Genome Sequencing Center for Infectious Disease"/>
            <person name="Wu L."/>
            <person name="Ma J."/>
        </authorList>
    </citation>
    <scope>NUCLEOTIDE SEQUENCE [LARGE SCALE GENOMIC DNA]</scope>
    <source>
        <strain evidence="7">CGMCC 4.7645</strain>
    </source>
</reference>
<gene>
    <name evidence="6" type="ORF">ACFSXZ_26370</name>
</gene>
<dbReference type="Gene3D" id="1.10.10.10">
    <property type="entry name" value="Winged helix-like DNA-binding domain superfamily/Winged helix DNA-binding domain"/>
    <property type="match status" value="1"/>
</dbReference>
<dbReference type="SUPFAM" id="SSF53850">
    <property type="entry name" value="Periplasmic binding protein-like II"/>
    <property type="match status" value="1"/>
</dbReference>
<keyword evidence="2" id="KW-0805">Transcription regulation</keyword>
<comment type="caution">
    <text evidence="6">The sequence shown here is derived from an EMBL/GenBank/DDBJ whole genome shotgun (WGS) entry which is preliminary data.</text>
</comment>
<dbReference type="RefSeq" id="WP_378267884.1">
    <property type="nucleotide sequence ID" value="NZ_JBHUKR010000015.1"/>
</dbReference>
<dbReference type="EMBL" id="JBHUKR010000015">
    <property type="protein sequence ID" value="MFD2419859.1"/>
    <property type="molecule type" value="Genomic_DNA"/>
</dbReference>
<dbReference type="PROSITE" id="PS50931">
    <property type="entry name" value="HTH_LYSR"/>
    <property type="match status" value="1"/>
</dbReference>
<sequence>MESRELAYFVAVAEERNFSRAATRLGIAQPALSRAMQRLERRLGVRLLERTSRHVSLTNAGEVLLKEGRKALTALVMAERSAQRAGRAAPRLTVVMKPGGDAGLLEPLLTRFATHPDGVDVEVLICGLGEVKTLLRDGTADIALLRLPQDDLDGLATEDLLTEREMMVVPRTHRLAGRRSVGAADLAGEILPRWAEDAPGTGPVIKDTGQVAELIALGRMIAVLPESVARHLGRGLVAVPVEGRRTTLAAAWTDQRRDRALASFVRTAAETATMLSTVLGDREQLGADDGQEVELVGAVRSGRGGEPEETLATVLAEEVEAVHLE</sequence>
<evidence type="ECO:0000256" key="2">
    <source>
        <dbReference type="ARBA" id="ARBA00023015"/>
    </source>
</evidence>
<dbReference type="Pfam" id="PF03466">
    <property type="entry name" value="LysR_substrate"/>
    <property type="match status" value="1"/>
</dbReference>
<proteinExistence type="inferred from homology"/>
<evidence type="ECO:0000313" key="7">
    <source>
        <dbReference type="Proteomes" id="UP001597417"/>
    </source>
</evidence>
<dbReference type="CDD" id="cd05466">
    <property type="entry name" value="PBP2_LTTR_substrate"/>
    <property type="match status" value="1"/>
</dbReference>
<dbReference type="Proteomes" id="UP001597417">
    <property type="component" value="Unassembled WGS sequence"/>
</dbReference>
<evidence type="ECO:0000256" key="1">
    <source>
        <dbReference type="ARBA" id="ARBA00009437"/>
    </source>
</evidence>
<feature type="domain" description="HTH lysR-type" evidence="5">
    <location>
        <begin position="1"/>
        <end position="58"/>
    </location>
</feature>
<protein>
    <submittedName>
        <fullName evidence="6">LysR family transcriptional regulator</fullName>
    </submittedName>
</protein>
<evidence type="ECO:0000313" key="6">
    <source>
        <dbReference type="EMBL" id="MFD2419859.1"/>
    </source>
</evidence>
<keyword evidence="3" id="KW-0238">DNA-binding</keyword>
<comment type="similarity">
    <text evidence="1">Belongs to the LysR transcriptional regulatory family.</text>
</comment>
<dbReference type="Pfam" id="PF00126">
    <property type="entry name" value="HTH_1"/>
    <property type="match status" value="1"/>
</dbReference>
<name>A0ABW5FXX4_9PSEU</name>
<organism evidence="6 7">
    <name type="scientific">Amycolatopsis pigmentata</name>
    <dbReference type="NCBI Taxonomy" id="450801"/>
    <lineage>
        <taxon>Bacteria</taxon>
        <taxon>Bacillati</taxon>
        <taxon>Actinomycetota</taxon>
        <taxon>Actinomycetes</taxon>
        <taxon>Pseudonocardiales</taxon>
        <taxon>Pseudonocardiaceae</taxon>
        <taxon>Amycolatopsis</taxon>
    </lineage>
</organism>
<dbReference type="PANTHER" id="PTHR30346">
    <property type="entry name" value="TRANSCRIPTIONAL DUAL REGULATOR HCAR-RELATED"/>
    <property type="match status" value="1"/>
</dbReference>
<dbReference type="InterPro" id="IPR036388">
    <property type="entry name" value="WH-like_DNA-bd_sf"/>
</dbReference>
<dbReference type="InterPro" id="IPR036390">
    <property type="entry name" value="WH_DNA-bd_sf"/>
</dbReference>